<gene>
    <name evidence="2" type="ORF">CLV78_101129</name>
</gene>
<reference evidence="2 3" key="1">
    <citation type="submission" date="2018-03" db="EMBL/GenBank/DDBJ databases">
        <title>Genomic Encyclopedia of Archaeal and Bacterial Type Strains, Phase II (KMG-II): from individual species to whole genera.</title>
        <authorList>
            <person name="Goeker M."/>
        </authorList>
    </citation>
    <scope>NUCLEOTIDE SEQUENCE [LARGE SCALE GENOMIC DNA]</scope>
    <source>
        <strain evidence="2 3">DSM 29328</strain>
    </source>
</reference>
<evidence type="ECO:0000256" key="1">
    <source>
        <dbReference type="SAM" id="SignalP"/>
    </source>
</evidence>
<keyword evidence="1" id="KW-0732">Signal</keyword>
<dbReference type="RefSeq" id="WP_106202847.1">
    <property type="nucleotide sequence ID" value="NZ_PVTD01000001.1"/>
</dbReference>
<sequence length="147" mass="16296">MKQCFRLALVALLCLGATSAVARMYWAENRMQAEANPARDGVFEVFQKATAGPSDYWCAAGDFVRWKKGQAGATRVYVMRGMGPSEVRPGRTSVIFTYVKYPEVAELSAAEQGYSVSISKVGYNLRASHGYAMCRDSIQRFRGRGLF</sequence>
<comment type="caution">
    <text evidence="2">The sequence shown here is derived from an EMBL/GenBank/DDBJ whole genome shotgun (WGS) entry which is preliminary data.</text>
</comment>
<keyword evidence="3" id="KW-1185">Reference proteome</keyword>
<feature type="chain" id="PRO_5015771546" evidence="1">
    <location>
        <begin position="23"/>
        <end position="147"/>
    </location>
</feature>
<evidence type="ECO:0000313" key="3">
    <source>
        <dbReference type="Proteomes" id="UP000239480"/>
    </source>
</evidence>
<protein>
    <submittedName>
        <fullName evidence="2">Uncharacterized protein</fullName>
    </submittedName>
</protein>
<proteinExistence type="predicted"/>
<feature type="signal peptide" evidence="1">
    <location>
        <begin position="1"/>
        <end position="22"/>
    </location>
</feature>
<dbReference type="OrthoDB" id="7689766at2"/>
<dbReference type="Proteomes" id="UP000239480">
    <property type="component" value="Unassembled WGS sequence"/>
</dbReference>
<dbReference type="AlphaFoldDB" id="A0A2T0RXW7"/>
<dbReference type="EMBL" id="PVTD01000001">
    <property type="protein sequence ID" value="PRY26036.1"/>
    <property type="molecule type" value="Genomic_DNA"/>
</dbReference>
<name>A0A2T0RXW7_9RHOB</name>
<organism evidence="2 3">
    <name type="scientific">Aliiruegeria haliotis</name>
    <dbReference type="NCBI Taxonomy" id="1280846"/>
    <lineage>
        <taxon>Bacteria</taxon>
        <taxon>Pseudomonadati</taxon>
        <taxon>Pseudomonadota</taxon>
        <taxon>Alphaproteobacteria</taxon>
        <taxon>Rhodobacterales</taxon>
        <taxon>Roseobacteraceae</taxon>
        <taxon>Aliiruegeria</taxon>
    </lineage>
</organism>
<evidence type="ECO:0000313" key="2">
    <source>
        <dbReference type="EMBL" id="PRY26036.1"/>
    </source>
</evidence>
<accession>A0A2T0RXW7</accession>